<evidence type="ECO:0000313" key="2">
    <source>
        <dbReference type="EMBL" id="KAG2555177.1"/>
    </source>
</evidence>
<protein>
    <submittedName>
        <fullName evidence="2">Uncharacterized protein</fullName>
    </submittedName>
</protein>
<keyword evidence="1" id="KW-0812">Transmembrane</keyword>
<dbReference type="Proteomes" id="UP000823388">
    <property type="component" value="Chromosome 9K"/>
</dbReference>
<organism evidence="2 3">
    <name type="scientific">Panicum virgatum</name>
    <name type="common">Blackwell switchgrass</name>
    <dbReference type="NCBI Taxonomy" id="38727"/>
    <lineage>
        <taxon>Eukaryota</taxon>
        <taxon>Viridiplantae</taxon>
        <taxon>Streptophyta</taxon>
        <taxon>Embryophyta</taxon>
        <taxon>Tracheophyta</taxon>
        <taxon>Spermatophyta</taxon>
        <taxon>Magnoliopsida</taxon>
        <taxon>Liliopsida</taxon>
        <taxon>Poales</taxon>
        <taxon>Poaceae</taxon>
        <taxon>PACMAD clade</taxon>
        <taxon>Panicoideae</taxon>
        <taxon>Panicodae</taxon>
        <taxon>Paniceae</taxon>
        <taxon>Panicinae</taxon>
        <taxon>Panicum</taxon>
        <taxon>Panicum sect. Hiantes</taxon>
    </lineage>
</organism>
<proteinExistence type="predicted"/>
<gene>
    <name evidence="2" type="ORF">PVAP13_9KG564400</name>
</gene>
<keyword evidence="1" id="KW-1133">Transmembrane helix</keyword>
<evidence type="ECO:0000313" key="3">
    <source>
        <dbReference type="Proteomes" id="UP000823388"/>
    </source>
</evidence>
<reference evidence="2" key="1">
    <citation type="submission" date="2020-05" db="EMBL/GenBank/DDBJ databases">
        <title>WGS assembly of Panicum virgatum.</title>
        <authorList>
            <person name="Lovell J.T."/>
            <person name="Jenkins J."/>
            <person name="Shu S."/>
            <person name="Juenger T.E."/>
            <person name="Schmutz J."/>
        </authorList>
    </citation>
    <scope>NUCLEOTIDE SEQUENCE</scope>
    <source>
        <strain evidence="2">AP13</strain>
    </source>
</reference>
<sequence length="253" mass="27980">MKPEGNSHREPPFQCFILGSDAPPSSSIRLPPFLPAPAPAPPSLQRSLLPRMLVLPSLPLLPSLAHSCRRTPHLPPSRPPAPASWVWRMMSMSMRARAWTRSFSHGLMGSGAVEVAARAESATGAGAPVAVCPYAQLERAHEEMAALGTPEASMALVLSLASSGRTRGWAYIQNCLLFDDLFFSWYMNDNQIKWEGLLVRFLRKHGMRLSFLNLGISFHMSIWYMLQTLEMSYLSHTTSFLVVVSPVNHIVAT</sequence>
<name>A0A8T0NZR3_PANVG</name>
<dbReference type="AlphaFoldDB" id="A0A8T0NZR3"/>
<comment type="caution">
    <text evidence="2">The sequence shown here is derived from an EMBL/GenBank/DDBJ whole genome shotgun (WGS) entry which is preliminary data.</text>
</comment>
<accession>A0A8T0NZR3</accession>
<keyword evidence="3" id="KW-1185">Reference proteome</keyword>
<dbReference type="EMBL" id="CM029053">
    <property type="protein sequence ID" value="KAG2555177.1"/>
    <property type="molecule type" value="Genomic_DNA"/>
</dbReference>
<feature type="transmembrane region" description="Helical" evidence="1">
    <location>
        <begin position="209"/>
        <end position="226"/>
    </location>
</feature>
<evidence type="ECO:0000256" key="1">
    <source>
        <dbReference type="SAM" id="Phobius"/>
    </source>
</evidence>
<keyword evidence="1" id="KW-0472">Membrane</keyword>